<dbReference type="EMBL" id="BJXX01000117">
    <property type="protein sequence ID" value="GEN35086.1"/>
    <property type="molecule type" value="Genomic_DNA"/>
</dbReference>
<dbReference type="Pfam" id="PF07987">
    <property type="entry name" value="DUF1775"/>
    <property type="match status" value="1"/>
</dbReference>
<feature type="compositionally biased region" description="Basic and acidic residues" evidence="1">
    <location>
        <begin position="153"/>
        <end position="162"/>
    </location>
</feature>
<accession>A0A511V824</accession>
<feature type="chain" id="PRO_5021828780" description="YncI copper-binding domain-containing protein" evidence="3">
    <location>
        <begin position="25"/>
        <end position="212"/>
    </location>
</feature>
<sequence length="212" mass="23341">MKQVAKVFLSCFLLLFVFANVASAHVVVLPEETTQGAYEVFTVRVPTEKEIPTTKVQVTFSNDVKVSRFEPKPGWKYEITKDANDKITSVTWIATGNGIGATEFEQFNMQGKVSDTAKEIVWKAVQTYKDGSVVEWVGAEDSDSPASVTKVHPKQENTQTDHHSHHATSPTKENTSETSGQTDNTSNLPLYISLVALVLGIVAIVVSLRKRT</sequence>
<dbReference type="InterPro" id="IPR038507">
    <property type="entry name" value="YcnI-like_sf"/>
</dbReference>
<feature type="signal peptide" evidence="3">
    <location>
        <begin position="1"/>
        <end position="24"/>
    </location>
</feature>
<keyword evidence="2" id="KW-0472">Membrane</keyword>
<reference evidence="5 6" key="1">
    <citation type="submission" date="2019-07" db="EMBL/GenBank/DDBJ databases">
        <title>Whole genome shotgun sequence of Aneurinibacillus danicus NBRC 102444.</title>
        <authorList>
            <person name="Hosoyama A."/>
            <person name="Uohara A."/>
            <person name="Ohji S."/>
            <person name="Ichikawa N."/>
        </authorList>
    </citation>
    <scope>NUCLEOTIDE SEQUENCE [LARGE SCALE GENOMIC DNA]</scope>
    <source>
        <strain evidence="5 6">NBRC 102444</strain>
    </source>
</reference>
<dbReference type="AlphaFoldDB" id="A0A511V824"/>
<evidence type="ECO:0000313" key="6">
    <source>
        <dbReference type="Proteomes" id="UP000321157"/>
    </source>
</evidence>
<dbReference type="Gene3D" id="2.60.40.2230">
    <property type="entry name" value="Uncharacterised protein YcnI-like PF07987, DUF1775"/>
    <property type="match status" value="1"/>
</dbReference>
<comment type="caution">
    <text evidence="5">The sequence shown here is derived from an EMBL/GenBank/DDBJ whole genome shotgun (WGS) entry which is preliminary data.</text>
</comment>
<feature type="transmembrane region" description="Helical" evidence="2">
    <location>
        <begin position="188"/>
        <end position="208"/>
    </location>
</feature>
<evidence type="ECO:0000256" key="2">
    <source>
        <dbReference type="SAM" id="Phobius"/>
    </source>
</evidence>
<keyword evidence="2" id="KW-1133">Transmembrane helix</keyword>
<dbReference type="InterPro" id="IPR012533">
    <property type="entry name" value="YcnI-copper_dom"/>
</dbReference>
<dbReference type="CDD" id="cd08545">
    <property type="entry name" value="YcnI_like"/>
    <property type="match status" value="1"/>
</dbReference>
<keyword evidence="3" id="KW-0732">Signal</keyword>
<evidence type="ECO:0000259" key="4">
    <source>
        <dbReference type="Pfam" id="PF07987"/>
    </source>
</evidence>
<keyword evidence="6" id="KW-1185">Reference proteome</keyword>
<evidence type="ECO:0000256" key="3">
    <source>
        <dbReference type="SAM" id="SignalP"/>
    </source>
</evidence>
<name>A0A511V824_9BACL</name>
<feature type="domain" description="YncI copper-binding" evidence="4">
    <location>
        <begin position="25"/>
        <end position="145"/>
    </location>
</feature>
<dbReference type="OrthoDB" id="69896at2"/>
<keyword evidence="2" id="KW-0812">Transmembrane</keyword>
<organism evidence="5 6">
    <name type="scientific">Aneurinibacillus danicus</name>
    <dbReference type="NCBI Taxonomy" id="267746"/>
    <lineage>
        <taxon>Bacteria</taxon>
        <taxon>Bacillati</taxon>
        <taxon>Bacillota</taxon>
        <taxon>Bacilli</taxon>
        <taxon>Bacillales</taxon>
        <taxon>Paenibacillaceae</taxon>
        <taxon>Aneurinibacillus group</taxon>
        <taxon>Aneurinibacillus</taxon>
    </lineage>
</organism>
<dbReference type="RefSeq" id="WP_146810387.1">
    <property type="nucleotide sequence ID" value="NZ_BJXX01000117.1"/>
</dbReference>
<gene>
    <name evidence="5" type="primary">ycnI</name>
    <name evidence="5" type="ORF">ADA01nite_25460</name>
</gene>
<evidence type="ECO:0000256" key="1">
    <source>
        <dbReference type="SAM" id="MobiDB-lite"/>
    </source>
</evidence>
<dbReference type="Proteomes" id="UP000321157">
    <property type="component" value="Unassembled WGS sequence"/>
</dbReference>
<protein>
    <recommendedName>
        <fullName evidence="4">YncI copper-binding domain-containing protein</fullName>
    </recommendedName>
</protein>
<proteinExistence type="predicted"/>
<feature type="region of interest" description="Disordered" evidence="1">
    <location>
        <begin position="140"/>
        <end position="183"/>
    </location>
</feature>
<evidence type="ECO:0000313" key="5">
    <source>
        <dbReference type="EMBL" id="GEN35086.1"/>
    </source>
</evidence>
<feature type="compositionally biased region" description="Polar residues" evidence="1">
    <location>
        <begin position="167"/>
        <end position="183"/>
    </location>
</feature>